<dbReference type="InterPro" id="IPR018485">
    <property type="entry name" value="FGGY_C"/>
</dbReference>
<sequence length="496" mass="54197">MAKYVLAIDQGTTSSRAILFNQAGEICGIAKQEFRQYFPHNGWVEHDAMEIWSSVQTVIAEVLQQHAVSASDMVAIGITNQRETTVIWDKHTGIPIYHAVVWQSRQSAPICQQLQDAGLQKLFKDKTGLLIDPYFSGTKIKWLLDHVEGAREKAVNGDLMFGTIDSWLVFKLSGGKVHITDYTNASRTLLYNIHELQWDEDLCEILAVPTAMLPDVKSSSEVYAMTDPAAFFGERVPIAGIAGDQQAALFGQACFETGMAKNTYGTGCFMLMNTGETAVESAHGLLTTIAWGIDGKVEYALEGSIFVAGSAIQWLRDGLGVIEHAADSQWLSSSVTSADGVYVVPAFVGLGTPHWDSEARGAVFGLTRGTSKAHFVRATLESLAYQTRDVVAAMEADSGISLKKLRVDGGATANDFLLQFQADILNVPVERPHVLETTALGAAYLAGLAVGFWDTRATLTQRWRRDRAFSVQMAEEERAGLYRGWQTAVAATRAFK</sequence>
<feature type="domain" description="Carbohydrate kinase FGGY N-terminal" evidence="9">
    <location>
        <begin position="4"/>
        <end position="251"/>
    </location>
</feature>
<comment type="pathway">
    <text evidence="7">Polyol metabolism; glycerol degradation via glycerol kinase pathway; sn-glycerol 3-phosphate from glycerol: step 1/1.</text>
</comment>
<evidence type="ECO:0000256" key="4">
    <source>
        <dbReference type="ARBA" id="ARBA00022777"/>
    </source>
</evidence>
<evidence type="ECO:0000256" key="1">
    <source>
        <dbReference type="ARBA" id="ARBA00009156"/>
    </source>
</evidence>
<keyword evidence="12" id="KW-1185">Reference proteome</keyword>
<evidence type="ECO:0000256" key="6">
    <source>
        <dbReference type="ARBA" id="ARBA00022840"/>
    </source>
</evidence>
<dbReference type="InterPro" id="IPR043129">
    <property type="entry name" value="ATPase_NBD"/>
</dbReference>
<dbReference type="PANTHER" id="PTHR10196:SF69">
    <property type="entry name" value="GLYCEROL KINASE"/>
    <property type="match status" value="1"/>
</dbReference>
<evidence type="ECO:0000313" key="11">
    <source>
        <dbReference type="EMBL" id="MFD1673329.1"/>
    </source>
</evidence>
<evidence type="ECO:0000256" key="5">
    <source>
        <dbReference type="ARBA" id="ARBA00022798"/>
    </source>
</evidence>
<feature type="binding site" evidence="7">
    <location>
        <position position="410"/>
    </location>
    <ligand>
        <name>ATP</name>
        <dbReference type="ChEBI" id="CHEBI:30616"/>
    </ligand>
</feature>
<dbReference type="GO" id="GO:0004370">
    <property type="term" value="F:glycerol kinase activity"/>
    <property type="evidence" value="ECO:0007669"/>
    <property type="project" value="UniProtKB-EC"/>
</dbReference>
<dbReference type="HAMAP" id="MF_00186">
    <property type="entry name" value="Glycerol_kin"/>
    <property type="match status" value="1"/>
</dbReference>
<comment type="function">
    <text evidence="7">Key enzyme in the regulation of glycerol uptake and metabolism. Catalyzes the phosphorylation of glycerol to yield sn-glycerol 3-phosphate.</text>
</comment>
<dbReference type="RefSeq" id="WP_377940693.1">
    <property type="nucleotide sequence ID" value="NZ_JBHUCX010000004.1"/>
</dbReference>
<feature type="binding site" evidence="7">
    <location>
        <position position="309"/>
    </location>
    <ligand>
        <name>ATP</name>
        <dbReference type="ChEBI" id="CHEBI:30616"/>
    </ligand>
</feature>
<feature type="binding site" evidence="7">
    <location>
        <position position="410"/>
    </location>
    <ligand>
        <name>ADP</name>
        <dbReference type="ChEBI" id="CHEBI:456216"/>
    </ligand>
</feature>
<feature type="binding site" evidence="7">
    <location>
        <position position="309"/>
    </location>
    <ligand>
        <name>ADP</name>
        <dbReference type="ChEBI" id="CHEBI:456216"/>
    </ligand>
</feature>
<comment type="catalytic activity">
    <reaction evidence="7">
        <text>glycerol + ATP = sn-glycerol 3-phosphate + ADP + H(+)</text>
        <dbReference type="Rhea" id="RHEA:21644"/>
        <dbReference type="ChEBI" id="CHEBI:15378"/>
        <dbReference type="ChEBI" id="CHEBI:17754"/>
        <dbReference type="ChEBI" id="CHEBI:30616"/>
        <dbReference type="ChEBI" id="CHEBI:57597"/>
        <dbReference type="ChEBI" id="CHEBI:456216"/>
        <dbReference type="EC" id="2.7.1.30"/>
    </reaction>
</comment>
<dbReference type="EC" id="2.7.1.30" evidence="7"/>
<feature type="binding site" evidence="7">
    <location>
        <position position="12"/>
    </location>
    <ligand>
        <name>ADP</name>
        <dbReference type="ChEBI" id="CHEBI:456216"/>
    </ligand>
</feature>
<feature type="binding site" evidence="7">
    <location>
        <position position="414"/>
    </location>
    <ligand>
        <name>ADP</name>
        <dbReference type="ChEBI" id="CHEBI:456216"/>
    </ligand>
</feature>
<feature type="binding site" evidence="7">
    <location>
        <position position="244"/>
    </location>
    <ligand>
        <name>glycerol</name>
        <dbReference type="ChEBI" id="CHEBI:17754"/>
    </ligand>
</feature>
<accession>A0ABW4JC84</accession>
<dbReference type="PROSITE" id="PS00933">
    <property type="entry name" value="FGGY_KINASES_1"/>
    <property type="match status" value="1"/>
</dbReference>
<dbReference type="PANTHER" id="PTHR10196">
    <property type="entry name" value="SUGAR KINASE"/>
    <property type="match status" value="1"/>
</dbReference>
<feature type="binding site" evidence="7">
    <location>
        <position position="83"/>
    </location>
    <ligand>
        <name>glycerol</name>
        <dbReference type="ChEBI" id="CHEBI:17754"/>
    </ligand>
</feature>
<feature type="binding site" evidence="7">
    <location>
        <position position="82"/>
    </location>
    <ligand>
        <name>sn-glycerol 3-phosphate</name>
        <dbReference type="ChEBI" id="CHEBI:57597"/>
    </ligand>
</feature>
<feature type="binding site" evidence="7">
    <location>
        <position position="266"/>
    </location>
    <ligand>
        <name>ATP</name>
        <dbReference type="ChEBI" id="CHEBI:30616"/>
    </ligand>
</feature>
<feature type="binding site" evidence="7">
    <location>
        <position position="266"/>
    </location>
    <ligand>
        <name>ADP</name>
        <dbReference type="ChEBI" id="CHEBI:456216"/>
    </ligand>
</feature>
<keyword evidence="6 7" id="KW-0067">ATP-binding</keyword>
<feature type="domain" description="Carbohydrate kinase FGGY C-terminal" evidence="10">
    <location>
        <begin position="261"/>
        <end position="449"/>
    </location>
</feature>
<proteinExistence type="inferred from homology"/>
<feature type="binding site" evidence="7">
    <location>
        <position position="82"/>
    </location>
    <ligand>
        <name>glycerol</name>
        <dbReference type="ChEBI" id="CHEBI:17754"/>
    </ligand>
</feature>
<dbReference type="Pfam" id="PF00370">
    <property type="entry name" value="FGGY_N"/>
    <property type="match status" value="1"/>
</dbReference>
<feature type="binding site" evidence="7">
    <location>
        <position position="14"/>
    </location>
    <ligand>
        <name>ATP</name>
        <dbReference type="ChEBI" id="CHEBI:30616"/>
    </ligand>
</feature>
<dbReference type="InterPro" id="IPR000577">
    <property type="entry name" value="Carb_kinase_FGGY"/>
</dbReference>
<dbReference type="Pfam" id="PF02782">
    <property type="entry name" value="FGGY_C"/>
    <property type="match status" value="1"/>
</dbReference>
<evidence type="ECO:0000256" key="3">
    <source>
        <dbReference type="ARBA" id="ARBA00022741"/>
    </source>
</evidence>
<dbReference type="EMBL" id="JBHUCX010000004">
    <property type="protein sequence ID" value="MFD1673329.1"/>
    <property type="molecule type" value="Genomic_DNA"/>
</dbReference>
<comment type="activity regulation">
    <text evidence="7">Activated by phosphorylation and inhibited by fructose 1,6-bisphosphate (FBP).</text>
</comment>
<dbReference type="PROSITE" id="PS00445">
    <property type="entry name" value="FGGY_KINASES_2"/>
    <property type="match status" value="1"/>
</dbReference>
<feature type="binding site" evidence="7">
    <location>
        <position position="134"/>
    </location>
    <ligand>
        <name>sn-glycerol 3-phosphate</name>
        <dbReference type="ChEBI" id="CHEBI:57597"/>
    </ligand>
</feature>
<name>A0ABW4JC84_9BACL</name>
<feature type="binding site" evidence="7">
    <location>
        <position position="12"/>
    </location>
    <ligand>
        <name>sn-glycerol 3-phosphate</name>
        <dbReference type="ChEBI" id="CHEBI:57597"/>
    </ligand>
</feature>
<gene>
    <name evidence="7 11" type="primary">glpK</name>
    <name evidence="11" type="ORF">ACFSB2_01150</name>
</gene>
<feature type="binding site" evidence="7">
    <location>
        <position position="244"/>
    </location>
    <ligand>
        <name>sn-glycerol 3-phosphate</name>
        <dbReference type="ChEBI" id="CHEBI:57597"/>
    </ligand>
</feature>
<reference evidence="12" key="1">
    <citation type="journal article" date="2019" name="Int. J. Syst. Evol. Microbiol.">
        <title>The Global Catalogue of Microorganisms (GCM) 10K type strain sequencing project: providing services to taxonomists for standard genome sequencing and annotation.</title>
        <authorList>
            <consortium name="The Broad Institute Genomics Platform"/>
            <consortium name="The Broad Institute Genome Sequencing Center for Infectious Disease"/>
            <person name="Wu L."/>
            <person name="Ma J."/>
        </authorList>
    </citation>
    <scope>NUCLEOTIDE SEQUENCE [LARGE SCALE GENOMIC DNA]</scope>
    <source>
        <strain evidence="12">CGMCC 1.12286</strain>
    </source>
</reference>
<organism evidence="11 12">
    <name type="scientific">Alicyclobacillus fodiniaquatilis</name>
    <dbReference type="NCBI Taxonomy" id="1661150"/>
    <lineage>
        <taxon>Bacteria</taxon>
        <taxon>Bacillati</taxon>
        <taxon>Bacillota</taxon>
        <taxon>Bacilli</taxon>
        <taxon>Bacillales</taxon>
        <taxon>Alicyclobacillaceae</taxon>
        <taxon>Alicyclobacillus</taxon>
    </lineage>
</organism>
<comment type="caution">
    <text evidence="7">Lacks conserved residue(s) required for the propagation of feature annotation.</text>
</comment>
<feature type="binding site" evidence="7">
    <location>
        <position position="134"/>
    </location>
    <ligand>
        <name>glycerol</name>
        <dbReference type="ChEBI" id="CHEBI:17754"/>
    </ligand>
</feature>
<feature type="binding site" evidence="7">
    <location>
        <position position="83"/>
    </location>
    <ligand>
        <name>sn-glycerol 3-phosphate</name>
        <dbReference type="ChEBI" id="CHEBI:57597"/>
    </ligand>
</feature>
<protein>
    <recommendedName>
        <fullName evidence="7">Glycerol kinase</fullName>
        <ecNumber evidence="7">2.7.1.30</ecNumber>
    </recommendedName>
    <alternativeName>
        <fullName evidence="7">ATP:glycerol 3-phosphotransferase</fullName>
    </alternativeName>
    <alternativeName>
        <fullName evidence="7">Glycerokinase</fullName>
        <shortName evidence="7">GK</shortName>
    </alternativeName>
</protein>
<comment type="subunit">
    <text evidence="7">Homotetramer and homodimer (in equilibrium).</text>
</comment>
<dbReference type="PIRSF" id="PIRSF000538">
    <property type="entry name" value="GlpK"/>
    <property type="match status" value="1"/>
</dbReference>
<dbReference type="NCBIfam" id="NF000756">
    <property type="entry name" value="PRK00047.1"/>
    <property type="match status" value="1"/>
</dbReference>
<feature type="binding site" evidence="7">
    <location>
        <position position="16"/>
    </location>
    <ligand>
        <name>ADP</name>
        <dbReference type="ChEBI" id="CHEBI:456216"/>
    </ligand>
</feature>
<evidence type="ECO:0000256" key="7">
    <source>
        <dbReference type="HAMAP-Rule" id="MF_00186"/>
    </source>
</evidence>
<feature type="binding site" evidence="7">
    <location>
        <position position="13"/>
    </location>
    <ligand>
        <name>ATP</name>
        <dbReference type="ChEBI" id="CHEBI:30616"/>
    </ligand>
</feature>
<dbReference type="Gene3D" id="3.30.420.40">
    <property type="match status" value="2"/>
</dbReference>
<dbReference type="CDD" id="cd07786">
    <property type="entry name" value="FGGY_EcGK_like"/>
    <property type="match status" value="1"/>
</dbReference>
<dbReference type="InterPro" id="IPR018483">
    <property type="entry name" value="Carb_kinase_FGGY_CS"/>
</dbReference>
<keyword evidence="2 7" id="KW-0808">Transferase</keyword>
<feature type="binding site" evidence="7">
    <location>
        <position position="245"/>
    </location>
    <ligand>
        <name>glycerol</name>
        <dbReference type="ChEBI" id="CHEBI:17754"/>
    </ligand>
</feature>
<dbReference type="InterPro" id="IPR018484">
    <property type="entry name" value="FGGY_N"/>
</dbReference>
<evidence type="ECO:0000256" key="8">
    <source>
        <dbReference type="RuleBase" id="RU003733"/>
    </source>
</evidence>
<comment type="similarity">
    <text evidence="1 7 8">Belongs to the FGGY kinase family.</text>
</comment>
<keyword evidence="4 7" id="KW-0418">Kinase</keyword>
<evidence type="ECO:0000256" key="2">
    <source>
        <dbReference type="ARBA" id="ARBA00022679"/>
    </source>
</evidence>
<dbReference type="NCBIfam" id="TIGR01311">
    <property type="entry name" value="glycerol_kin"/>
    <property type="match status" value="1"/>
</dbReference>
<evidence type="ECO:0000259" key="9">
    <source>
        <dbReference type="Pfam" id="PF00370"/>
    </source>
</evidence>
<keyword evidence="5 7" id="KW-0319">Glycerol metabolism</keyword>
<keyword evidence="3 7" id="KW-0547">Nucleotide-binding</keyword>
<evidence type="ECO:0000313" key="12">
    <source>
        <dbReference type="Proteomes" id="UP001597079"/>
    </source>
</evidence>
<feature type="binding site" evidence="7">
    <location>
        <position position="313"/>
    </location>
    <ligand>
        <name>ATP</name>
        <dbReference type="ChEBI" id="CHEBI:30616"/>
    </ligand>
</feature>
<dbReference type="SUPFAM" id="SSF53067">
    <property type="entry name" value="Actin-like ATPase domain"/>
    <property type="match status" value="2"/>
</dbReference>
<evidence type="ECO:0000259" key="10">
    <source>
        <dbReference type="Pfam" id="PF02782"/>
    </source>
</evidence>
<dbReference type="InterPro" id="IPR005999">
    <property type="entry name" value="Glycerol_kin"/>
</dbReference>
<comment type="caution">
    <text evidence="11">The sequence shown here is derived from an EMBL/GenBank/DDBJ whole genome shotgun (WGS) entry which is preliminary data.</text>
</comment>
<dbReference type="Proteomes" id="UP001597079">
    <property type="component" value="Unassembled WGS sequence"/>
</dbReference>
<feature type="binding site" evidence="7">
    <location>
        <position position="12"/>
    </location>
    <ligand>
        <name>ATP</name>
        <dbReference type="ChEBI" id="CHEBI:30616"/>
    </ligand>
</feature>